<dbReference type="EMBL" id="UYRV01131973">
    <property type="protein sequence ID" value="VDN37533.1"/>
    <property type="molecule type" value="Genomic_DNA"/>
</dbReference>
<sequence>MVLARRAEHEAIHDVSLSLYSTLSPNHLPLQEGVASQGATMTMGNPPPGVISPLERAMSIDEHLQSMPMPTDWNDQYRSQEVGAYISLIGNCQVWLLSARSVLKAVMRLLITRSTCYEN</sequence>
<evidence type="ECO:0000313" key="1">
    <source>
        <dbReference type="EMBL" id="VDN37533.1"/>
    </source>
</evidence>
<name>A0A3P7NKC5_CYLGO</name>
<protein>
    <submittedName>
        <fullName evidence="1">Uncharacterized protein</fullName>
    </submittedName>
</protein>
<gene>
    <name evidence="1" type="ORF">CGOC_LOCUS13496</name>
</gene>
<accession>A0A3P7NKC5</accession>
<evidence type="ECO:0000313" key="2">
    <source>
        <dbReference type="Proteomes" id="UP000271889"/>
    </source>
</evidence>
<keyword evidence="2" id="KW-1185">Reference proteome</keyword>
<reference evidence="1 2" key="1">
    <citation type="submission" date="2018-11" db="EMBL/GenBank/DDBJ databases">
        <authorList>
            <consortium name="Pathogen Informatics"/>
        </authorList>
    </citation>
    <scope>NUCLEOTIDE SEQUENCE [LARGE SCALE GENOMIC DNA]</scope>
</reference>
<dbReference type="AlphaFoldDB" id="A0A3P7NKC5"/>
<dbReference type="Proteomes" id="UP000271889">
    <property type="component" value="Unassembled WGS sequence"/>
</dbReference>
<proteinExistence type="predicted"/>
<organism evidence="1 2">
    <name type="scientific">Cylicostephanus goldi</name>
    <name type="common">Nematode worm</name>
    <dbReference type="NCBI Taxonomy" id="71465"/>
    <lineage>
        <taxon>Eukaryota</taxon>
        <taxon>Metazoa</taxon>
        <taxon>Ecdysozoa</taxon>
        <taxon>Nematoda</taxon>
        <taxon>Chromadorea</taxon>
        <taxon>Rhabditida</taxon>
        <taxon>Rhabditina</taxon>
        <taxon>Rhabditomorpha</taxon>
        <taxon>Strongyloidea</taxon>
        <taxon>Strongylidae</taxon>
        <taxon>Cylicostephanus</taxon>
    </lineage>
</organism>